<accession>A0A061SD84</accession>
<gene>
    <name evidence="1" type="ORF">TSPGSL018_6135</name>
</gene>
<proteinExistence type="predicted"/>
<reference evidence="1" key="1">
    <citation type="submission" date="2014-05" db="EMBL/GenBank/DDBJ databases">
        <title>The transcriptome of the halophilic microalga Tetraselmis sp. GSL018 isolated from the Great Salt Lake, Utah.</title>
        <authorList>
            <person name="Jinkerson R.E."/>
            <person name="D'Adamo S."/>
            <person name="Posewitz M.C."/>
        </authorList>
    </citation>
    <scope>NUCLEOTIDE SEQUENCE</scope>
    <source>
        <strain evidence="1">GSL018</strain>
    </source>
</reference>
<feature type="non-terminal residue" evidence="1">
    <location>
        <position position="1"/>
    </location>
</feature>
<name>A0A061SD84_9CHLO</name>
<evidence type="ECO:0000313" key="1">
    <source>
        <dbReference type="EMBL" id="JAC82253.1"/>
    </source>
</evidence>
<protein>
    <submittedName>
        <fullName evidence="1">Uncharacterized protein</fullName>
    </submittedName>
</protein>
<dbReference type="EMBL" id="GBEZ01002838">
    <property type="protein sequence ID" value="JAC82253.1"/>
    <property type="molecule type" value="Transcribed_RNA"/>
</dbReference>
<organism evidence="1">
    <name type="scientific">Tetraselmis sp. GSL018</name>
    <dbReference type="NCBI Taxonomy" id="582737"/>
    <lineage>
        <taxon>Eukaryota</taxon>
        <taxon>Viridiplantae</taxon>
        <taxon>Chlorophyta</taxon>
        <taxon>core chlorophytes</taxon>
        <taxon>Chlorodendrophyceae</taxon>
        <taxon>Chlorodendrales</taxon>
        <taxon>Chlorodendraceae</taxon>
        <taxon>Tetraselmis</taxon>
    </lineage>
</organism>
<dbReference type="AlphaFoldDB" id="A0A061SD84"/>
<sequence length="67" mass="7675">GSESSRPHMFILNLQNVSIKLFSKHYIPMSVPAKDQRETLVRLQEESSSQLVTRRKLNLLGLYSQSS</sequence>